<keyword evidence="7" id="KW-0862">Zinc</keyword>
<reference evidence="21" key="1">
    <citation type="submission" date="2022-05" db="EMBL/GenBank/DDBJ databases">
        <title>The Musa troglodytarum L. genome provides insights into the mechanism of non-climacteric behaviour and enrichment of carotenoids.</title>
        <authorList>
            <person name="Wang J."/>
        </authorList>
    </citation>
    <scope>NUCLEOTIDE SEQUENCE</scope>
    <source>
        <tissue evidence="21">Leaf</tissue>
    </source>
</reference>
<sequence length="1737" mass="193183">MASAVSSSAPGVVASEPLPMEVPPWLKSLPLAPEFHPTLQEFQDPIAYILKIEKEAADYGICKIVPPLPSAPKKTAVANLNRSFFVRDPGGGKPPAFTTRQQQIGFCPRRPRPVQKPVWQSGERYTLQQFEAKARQFERSYLRRTAGGGGRKAATAPGLSPLEMETLFWRASADKPFSVEYANDMPGSGFAPLAAAAGRRCREEVPANVGESAWNMRGVSRAKGSLLRFMKEEIPGVTSPMVYVAMLFSWFAWHVEDHELHSLNYLHMGAGKTWYGVPRDAGLAFEEVVGEHGYGGDGNPLMTFAILGEKTTVMSPEVFVGAGIPCCRLVQNAGDFVVTFPGSYHLGFSHGFNCGEAANIATPEWLRFAKEAAVRRASIDCPPMVSHFQLLYALALSLCTRMPMGEGSEPRSSRLKDKIKGEGEEMVKNAFVQSVIQNNHLLSVLLGSGNPCVVLPQNAPERPLCSTSLVRSQVKVKPRKSLGICSHQEALEASQLLHSSDVDSCWNARIRDFNGSFSFKGNFTSTGNDKTVSLGTYNKFVNADHYSSLSDSQNLEGEKEGTTRCDGLLEQGLLSCVTCGILSFACVAVVQPRETTAKYFMSADCSFLDDHVFGSGEASGISRDTNQRANSNSLVADIVQVSDQCVKMISDVTCPSGASALDLLASIYEDSSDVEDEDVPHEKSRCSDKNDLEKDSSSCNANQPFVTAVEPQIIYSREAEQDKTYWHLAGADNQTDMSIQSSHSADISDNLNGHIGAAADDICQMESEFCSPDQPENGKLVSASYLEDNRAVANSGTSTKFVGEHGGVQCRELDGQNAEDHYSTLKMGNLTSVFKHLPVNRDICGNRIVPVKTALIHPELRNVDLKLMSSTALVIQGSDKDSSRLHVFCLKHAAEIEKQLQPMGGVHMMLLCHPDYPKIESEAKLLAKEQGIGYIWKNVKFREANEEDQERIRAAIEDEQVMPMNSDWTVKLGINLCYTANLSKSPLYSKQMPYNPVIYKAFGCDSTGNTPVKPKASRRCPGRQKKMVVAGRWCGKVWMSNQVHPYLAHKKETQEQEQTEGLYTFDTDQKPLIEIDIGHSSGLSSKRNSSGSNLAANNSGKKRKRPSKMAKSKKSLYTSTMADRNSKTEDVSAIPSSPLGRTLRSSHLRHNDSTSQGKSSLKNESGGPGTHLKKRSSKSEELKNKLASKKQSIKRKAKNIQTASLAVTGKEEEYTCDIEGCSMSFSTKQDLALHKRDICPVKGCGKKFFSHKYLVQHRKVHMDDRPLVCPWKGCKMTFKWPWARTEHIRVHTGDRPYVCWESGCGQTFRFVSDFSRHKRKTGHSAKKGRRRVGLDRRVVEAQNIRRWLGNMTEVEKKRGEAEIQRWLEVGSVEIPPADVQIVTSGGRRIPVHSTVLASASPVLESMLGGPHKGGSRGREIPILGVPCDAVHAFVHSLYFARSCISSSFRSVSSVMLLLFFFPVVIHDEFSTPGAYDRCVSSTEEMIGEHGMHLLALSHAYCVGWLKRAAERALSLRLTAEGVVDVLVLSQRCDAPRLHLRWLQLLSKEFAAVEQTEAWRFLQDHDPWLELHILQFLHHAHLRLRRQARWKAEQRLYAELNEAMDCLRHICADGCGEVGPLGRLLPAHARPPCPNVVICRGLRQLIRHFAACDREKRQQHRCQRCKRLWQLLRLHASICDEVDDASCKVPLCIQFKQRMQEREGELEEEDERWRLLVKKVTSARVMSHLAKRRSQLFV</sequence>
<evidence type="ECO:0000259" key="19">
    <source>
        <dbReference type="PROSITE" id="PS51183"/>
    </source>
</evidence>
<feature type="domain" description="C2H2-type" evidence="18">
    <location>
        <begin position="1297"/>
        <end position="1328"/>
    </location>
</feature>
<comment type="subcellular location">
    <subcellularLocation>
        <location evidence="2">Nucleus</location>
    </subcellularLocation>
</comment>
<feature type="compositionally biased region" description="Basic residues" evidence="16">
    <location>
        <begin position="1100"/>
        <end position="1114"/>
    </location>
</feature>
<dbReference type="Gene3D" id="1.20.1020.10">
    <property type="entry name" value="TAZ domain"/>
    <property type="match status" value="1"/>
</dbReference>
<dbReference type="FunFam" id="2.60.120.650:FF:000023">
    <property type="entry name" value="Probable lysine-specific demethylase ELF6"/>
    <property type="match status" value="1"/>
</dbReference>
<keyword evidence="5" id="KW-0677">Repeat</keyword>
<dbReference type="SMART" id="SM00551">
    <property type="entry name" value="ZnF_TAZ"/>
    <property type="match status" value="1"/>
</dbReference>
<dbReference type="SMART" id="SM00225">
    <property type="entry name" value="BTB"/>
    <property type="match status" value="1"/>
</dbReference>
<comment type="cofactor">
    <cofactor evidence="1">
        <name>Fe(2+)</name>
        <dbReference type="ChEBI" id="CHEBI:29033"/>
    </cofactor>
</comment>
<dbReference type="FunFam" id="3.30.160.60:FF:000747">
    <property type="entry name" value="Probable lysine-specific demethylase ELF6"/>
    <property type="match status" value="1"/>
</dbReference>
<dbReference type="FunFam" id="1.25.40.420:FF:000012">
    <property type="entry name" value="BTB/POZ and TAZ domain-containing protein 2"/>
    <property type="match status" value="1"/>
</dbReference>
<keyword evidence="14" id="KW-0539">Nucleus</keyword>
<evidence type="ECO:0000256" key="5">
    <source>
        <dbReference type="ARBA" id="ARBA00022737"/>
    </source>
</evidence>
<dbReference type="SMART" id="SM00558">
    <property type="entry name" value="JmjC"/>
    <property type="match status" value="1"/>
</dbReference>
<keyword evidence="12" id="KW-0805">Transcription regulation</keyword>
<proteinExistence type="predicted"/>
<feature type="domain" description="C2H2-type" evidence="18">
    <location>
        <begin position="1237"/>
        <end position="1266"/>
    </location>
</feature>
<name>A0A9E7L3K0_9LILI</name>
<keyword evidence="8" id="KW-0156">Chromatin regulator</keyword>
<keyword evidence="11" id="KW-0408">Iron</keyword>
<dbReference type="Pfam" id="PF02375">
    <property type="entry name" value="JmjN"/>
    <property type="match status" value="1"/>
</dbReference>
<evidence type="ECO:0000256" key="10">
    <source>
        <dbReference type="ARBA" id="ARBA00023002"/>
    </source>
</evidence>
<feature type="domain" description="BTB" evidence="17">
    <location>
        <begin position="1377"/>
        <end position="1446"/>
    </location>
</feature>
<dbReference type="Proteomes" id="UP001055439">
    <property type="component" value="Chromosome 9"/>
</dbReference>
<dbReference type="GO" id="GO:0000785">
    <property type="term" value="C:chromatin"/>
    <property type="evidence" value="ECO:0007669"/>
    <property type="project" value="TreeGrafter"/>
</dbReference>
<dbReference type="EMBL" id="CP097511">
    <property type="protein sequence ID" value="URE42772.1"/>
    <property type="molecule type" value="Genomic_DNA"/>
</dbReference>
<dbReference type="SUPFAM" id="SSF57933">
    <property type="entry name" value="TAZ domain"/>
    <property type="match status" value="1"/>
</dbReference>
<feature type="domain" description="JmjN" evidence="19">
    <location>
        <begin position="32"/>
        <end position="73"/>
    </location>
</feature>
<dbReference type="PANTHER" id="PTHR10694:SF38">
    <property type="entry name" value="LYSINE-SPECIFIC DEMETHYLASE REF6"/>
    <property type="match status" value="1"/>
</dbReference>
<keyword evidence="22" id="KW-1185">Reference proteome</keyword>
<evidence type="ECO:0000256" key="3">
    <source>
        <dbReference type="ARBA" id="ARBA00004906"/>
    </source>
</evidence>
<dbReference type="Pfam" id="PF02135">
    <property type="entry name" value="zf-TAZ"/>
    <property type="match status" value="1"/>
</dbReference>
<dbReference type="PROSITE" id="PS50157">
    <property type="entry name" value="ZINC_FINGER_C2H2_2"/>
    <property type="match status" value="3"/>
</dbReference>
<dbReference type="InterPro" id="IPR011333">
    <property type="entry name" value="SKP1/BTB/POZ_sf"/>
</dbReference>
<evidence type="ECO:0000313" key="22">
    <source>
        <dbReference type="Proteomes" id="UP001055439"/>
    </source>
</evidence>
<dbReference type="GO" id="GO:0042542">
    <property type="term" value="P:response to hydrogen peroxide"/>
    <property type="evidence" value="ECO:0007669"/>
    <property type="project" value="UniProtKB-ARBA"/>
</dbReference>
<keyword evidence="6 15" id="KW-0863">Zinc-finger</keyword>
<evidence type="ECO:0000259" key="20">
    <source>
        <dbReference type="PROSITE" id="PS51184"/>
    </source>
</evidence>
<dbReference type="GO" id="GO:0009725">
    <property type="term" value="P:response to hormone"/>
    <property type="evidence" value="ECO:0007669"/>
    <property type="project" value="UniProtKB-ARBA"/>
</dbReference>
<evidence type="ECO:0000256" key="9">
    <source>
        <dbReference type="ARBA" id="ARBA00022964"/>
    </source>
</evidence>
<evidence type="ECO:0000256" key="7">
    <source>
        <dbReference type="ARBA" id="ARBA00022833"/>
    </source>
</evidence>
<feature type="compositionally biased region" description="Polar residues" evidence="16">
    <location>
        <begin position="1153"/>
        <end position="1163"/>
    </location>
</feature>
<evidence type="ECO:0000256" key="13">
    <source>
        <dbReference type="ARBA" id="ARBA00023163"/>
    </source>
</evidence>
<evidence type="ECO:0000256" key="8">
    <source>
        <dbReference type="ARBA" id="ARBA00022853"/>
    </source>
</evidence>
<accession>A0A9E7L3K0</accession>
<evidence type="ECO:0000313" key="21">
    <source>
        <dbReference type="EMBL" id="URE42772.1"/>
    </source>
</evidence>
<dbReference type="InterPro" id="IPR003347">
    <property type="entry name" value="JmjC_dom"/>
</dbReference>
<feature type="compositionally biased region" description="Low complexity" evidence="16">
    <location>
        <begin position="1080"/>
        <end position="1099"/>
    </location>
</feature>
<dbReference type="SMART" id="SM00355">
    <property type="entry name" value="ZnF_C2H2"/>
    <property type="match status" value="4"/>
</dbReference>
<feature type="region of interest" description="Disordered" evidence="16">
    <location>
        <begin position="1079"/>
        <end position="1199"/>
    </location>
</feature>
<dbReference type="InterPro" id="IPR036236">
    <property type="entry name" value="Znf_C2H2_sf"/>
</dbReference>
<dbReference type="GO" id="GO:0005516">
    <property type="term" value="F:calmodulin binding"/>
    <property type="evidence" value="ECO:0007669"/>
    <property type="project" value="UniProtKB-ARBA"/>
</dbReference>
<keyword evidence="13" id="KW-0804">Transcription</keyword>
<evidence type="ECO:0000256" key="15">
    <source>
        <dbReference type="PROSITE-ProRule" id="PRU00042"/>
    </source>
</evidence>
<evidence type="ECO:0000256" key="11">
    <source>
        <dbReference type="ARBA" id="ARBA00023004"/>
    </source>
</evidence>
<dbReference type="GO" id="GO:0006355">
    <property type="term" value="P:regulation of DNA-templated transcription"/>
    <property type="evidence" value="ECO:0007669"/>
    <property type="project" value="UniProtKB-ARBA"/>
</dbReference>
<dbReference type="PROSITE" id="PS51184">
    <property type="entry name" value="JMJC"/>
    <property type="match status" value="1"/>
</dbReference>
<feature type="region of interest" description="Disordered" evidence="16">
    <location>
        <begin position="672"/>
        <end position="698"/>
    </location>
</feature>
<organism evidence="21 22">
    <name type="scientific">Musa troglodytarum</name>
    <name type="common">fe'i banana</name>
    <dbReference type="NCBI Taxonomy" id="320322"/>
    <lineage>
        <taxon>Eukaryota</taxon>
        <taxon>Viridiplantae</taxon>
        <taxon>Streptophyta</taxon>
        <taxon>Embryophyta</taxon>
        <taxon>Tracheophyta</taxon>
        <taxon>Spermatophyta</taxon>
        <taxon>Magnoliopsida</taxon>
        <taxon>Liliopsida</taxon>
        <taxon>Zingiberales</taxon>
        <taxon>Musaceae</taxon>
        <taxon>Musa</taxon>
    </lineage>
</organism>
<dbReference type="Gene3D" id="3.30.710.10">
    <property type="entry name" value="Potassium Channel Kv1.1, Chain A"/>
    <property type="match status" value="1"/>
</dbReference>
<dbReference type="GO" id="GO:0008270">
    <property type="term" value="F:zinc ion binding"/>
    <property type="evidence" value="ECO:0007669"/>
    <property type="project" value="UniProtKB-KW"/>
</dbReference>
<dbReference type="GO" id="GO:0005634">
    <property type="term" value="C:nucleus"/>
    <property type="evidence" value="ECO:0007669"/>
    <property type="project" value="UniProtKB-SubCell"/>
</dbReference>
<dbReference type="InterPro" id="IPR000197">
    <property type="entry name" value="Znf_TAZ"/>
</dbReference>
<evidence type="ECO:0000256" key="4">
    <source>
        <dbReference type="ARBA" id="ARBA00022723"/>
    </source>
</evidence>
<dbReference type="Pfam" id="PF00651">
    <property type="entry name" value="BTB"/>
    <property type="match status" value="1"/>
</dbReference>
<dbReference type="GO" id="GO:0034647">
    <property type="term" value="F:histone H3K4me/H3K4me2/H3K4me3 demethylase activity"/>
    <property type="evidence" value="ECO:0007669"/>
    <property type="project" value="TreeGrafter"/>
</dbReference>
<gene>
    <name evidence="21" type="ORF">MUK42_13619</name>
</gene>
<evidence type="ECO:0000256" key="12">
    <source>
        <dbReference type="ARBA" id="ARBA00023015"/>
    </source>
</evidence>
<feature type="compositionally biased region" description="Basic and acidic residues" evidence="16">
    <location>
        <begin position="680"/>
        <end position="696"/>
    </location>
</feature>
<dbReference type="GO" id="GO:0040029">
    <property type="term" value="P:epigenetic regulation of gene expression"/>
    <property type="evidence" value="ECO:0007669"/>
    <property type="project" value="UniProtKB-ARBA"/>
</dbReference>
<dbReference type="SUPFAM" id="SSF54695">
    <property type="entry name" value="POZ domain"/>
    <property type="match status" value="1"/>
</dbReference>
<dbReference type="OrthoDB" id="9547406at2759"/>
<feature type="domain" description="JmjC" evidence="20">
    <location>
        <begin position="208"/>
        <end position="377"/>
    </location>
</feature>
<dbReference type="Pfam" id="PF02373">
    <property type="entry name" value="JmjC"/>
    <property type="match status" value="1"/>
</dbReference>
<dbReference type="GO" id="GO:0009751">
    <property type="term" value="P:response to salicylic acid"/>
    <property type="evidence" value="ECO:0007669"/>
    <property type="project" value="UniProtKB-ARBA"/>
</dbReference>
<evidence type="ECO:0000256" key="16">
    <source>
        <dbReference type="SAM" id="MobiDB-lite"/>
    </source>
</evidence>
<evidence type="ECO:0000259" key="17">
    <source>
        <dbReference type="PROSITE" id="PS50097"/>
    </source>
</evidence>
<keyword evidence="10" id="KW-0560">Oxidoreductase</keyword>
<evidence type="ECO:0000256" key="2">
    <source>
        <dbReference type="ARBA" id="ARBA00004123"/>
    </source>
</evidence>
<dbReference type="SMART" id="SM00545">
    <property type="entry name" value="JmjN"/>
    <property type="match status" value="1"/>
</dbReference>
<evidence type="ECO:0000256" key="14">
    <source>
        <dbReference type="ARBA" id="ARBA00023242"/>
    </source>
</evidence>
<dbReference type="Gene3D" id="2.60.120.650">
    <property type="entry name" value="Cupin"/>
    <property type="match status" value="1"/>
</dbReference>
<dbReference type="PROSITE" id="PS50097">
    <property type="entry name" value="BTB"/>
    <property type="match status" value="1"/>
</dbReference>
<comment type="pathway">
    <text evidence="3">Protein modification; protein ubiquitination.</text>
</comment>
<feature type="compositionally biased region" description="Basic residues" evidence="16">
    <location>
        <begin position="1186"/>
        <end position="1198"/>
    </location>
</feature>
<feature type="domain" description="C2H2-type" evidence="18">
    <location>
        <begin position="1267"/>
        <end position="1296"/>
    </location>
</feature>
<dbReference type="InterPro" id="IPR013087">
    <property type="entry name" value="Znf_C2H2_type"/>
</dbReference>
<dbReference type="InterPro" id="IPR003349">
    <property type="entry name" value="JmjN"/>
</dbReference>
<dbReference type="SUPFAM" id="SSF51197">
    <property type="entry name" value="Clavaminate synthase-like"/>
    <property type="match status" value="1"/>
</dbReference>
<evidence type="ECO:0000256" key="6">
    <source>
        <dbReference type="ARBA" id="ARBA00022771"/>
    </source>
</evidence>
<dbReference type="InterPro" id="IPR000210">
    <property type="entry name" value="BTB/POZ_dom"/>
</dbReference>
<dbReference type="FunFam" id="1.20.1020.10:FF:000004">
    <property type="entry name" value="BTB/POZ and TAZ domain-containing protein 2"/>
    <property type="match status" value="1"/>
</dbReference>
<protein>
    <submittedName>
        <fullName evidence="21">C2H2 zinc finger protein</fullName>
    </submittedName>
</protein>
<evidence type="ECO:0000256" key="1">
    <source>
        <dbReference type="ARBA" id="ARBA00001954"/>
    </source>
</evidence>
<dbReference type="PROSITE" id="PS51183">
    <property type="entry name" value="JMJN"/>
    <property type="match status" value="1"/>
</dbReference>
<keyword evidence="4" id="KW-0479">Metal-binding</keyword>
<dbReference type="PROSITE" id="PS00028">
    <property type="entry name" value="ZINC_FINGER_C2H2_1"/>
    <property type="match status" value="3"/>
</dbReference>
<dbReference type="SUPFAM" id="SSF57667">
    <property type="entry name" value="beta-beta-alpha zinc fingers"/>
    <property type="match status" value="2"/>
</dbReference>
<keyword evidence="9" id="KW-0223">Dioxygenase</keyword>
<dbReference type="PANTHER" id="PTHR10694">
    <property type="entry name" value="LYSINE-SPECIFIC DEMETHYLASE"/>
    <property type="match status" value="1"/>
</dbReference>
<dbReference type="Gene3D" id="3.30.160.60">
    <property type="entry name" value="Classic Zinc Finger"/>
    <property type="match status" value="2"/>
</dbReference>
<evidence type="ECO:0000259" key="18">
    <source>
        <dbReference type="PROSITE" id="PS50157"/>
    </source>
</evidence>
<dbReference type="InterPro" id="IPR035898">
    <property type="entry name" value="TAZ_dom_sf"/>
</dbReference>